<dbReference type="EMBL" id="QRWQ01000003">
    <property type="protein sequence ID" value="RGT40372.1"/>
    <property type="molecule type" value="Genomic_DNA"/>
</dbReference>
<comment type="caution">
    <text evidence="7">The sequence shown here is derived from an EMBL/GenBank/DDBJ whole genome shotgun (WGS) entry which is preliminary data.</text>
</comment>
<reference evidence="5" key="5">
    <citation type="submission" date="2022-12" db="EMBL/GenBank/DDBJ databases">
        <title>Genome of R. gnavus strain RSHDN_120.</title>
        <authorList>
            <person name="Abdugheni R."/>
        </authorList>
    </citation>
    <scope>NUCLEOTIDE SEQUENCE</scope>
    <source>
        <strain evidence="5">RSHDN_120</strain>
    </source>
</reference>
<sequence length="346" mass="40553">MVKRKVGAILVIVGMQLLIFGVICSQWVYIRIGLGNQYILGRSLLSTLGILFMILGNAFYRVLYRPHEEHASTKEKYGKPKNVLLRIEWKKWYPLKKFIAFLLWNICLFTVLISTIFYCSEQETDSKTLFGYIIFIITTIATFSPMRKYVSPKYRCLPHIGDVLSKTELNKMLGDEDFQGIEKFKEMSIYPYVKESRNWFWIGGLLLHKKMVVAIDFGLRTSPNHMHSQIKLMYVDGEVGEIILSDLYYERSTELYGYLWKKAGILGGNVAGIPWYRKNTEIAREYLNNSKFGKKDFYEKMEHVDEIRMLLMEKFGDEEDKIKYQIGEEKASKAIRQGRNRKSIRK</sequence>
<feature type="transmembrane region" description="Helical" evidence="1">
    <location>
        <begin position="7"/>
        <end position="32"/>
    </location>
</feature>
<dbReference type="EMBL" id="QRIS01000059">
    <property type="protein sequence ID" value="RHG78465.1"/>
    <property type="molecule type" value="Genomic_DNA"/>
</dbReference>
<evidence type="ECO:0000313" key="9">
    <source>
        <dbReference type="EMBL" id="RGT40372.1"/>
    </source>
</evidence>
<reference evidence="14 15" key="1">
    <citation type="submission" date="2018-08" db="EMBL/GenBank/DDBJ databases">
        <title>A genome reference for cultivated species of the human gut microbiota.</title>
        <authorList>
            <person name="Zou Y."/>
            <person name="Xue W."/>
            <person name="Luo G."/>
        </authorList>
    </citation>
    <scope>NUCLEOTIDE SEQUENCE [LARGE SCALE GENOMIC DNA]</scope>
    <source>
        <strain evidence="9 15">AF19-16AC</strain>
        <strain evidence="8 20">AF27-4BH</strain>
        <strain evidence="13 17">AM12-54</strain>
        <strain evidence="12 16">AM21-18</strain>
        <strain evidence="11 19">AM22-7AC</strain>
        <strain evidence="10 18">AM32-6</strain>
        <strain evidence="7 14">TF01-20-2</strain>
    </source>
</reference>
<dbReference type="EMBL" id="QSIR01000001">
    <property type="protein sequence ID" value="RHD09501.1"/>
    <property type="molecule type" value="Genomic_DNA"/>
</dbReference>
<dbReference type="Proteomes" id="UP001149331">
    <property type="component" value="Unassembled WGS sequence"/>
</dbReference>
<dbReference type="EMBL" id="QSSX01000115">
    <property type="protein sequence ID" value="RGM14415.1"/>
    <property type="molecule type" value="Genomic_DNA"/>
</dbReference>
<name>A0A396GE59_MEDGN</name>
<evidence type="ECO:0000313" key="18">
    <source>
        <dbReference type="Proteomes" id="UP000284472"/>
    </source>
</evidence>
<evidence type="ECO:0000313" key="15">
    <source>
        <dbReference type="Proteomes" id="UP000283834"/>
    </source>
</evidence>
<dbReference type="Proteomes" id="UP000284472">
    <property type="component" value="Unassembled WGS sequence"/>
</dbReference>
<dbReference type="EMBL" id="QRLN01000018">
    <property type="protein sequence ID" value="RHJ09630.1"/>
    <property type="molecule type" value="Genomic_DNA"/>
</dbReference>
<dbReference type="GeneID" id="57433254"/>
<keyword evidence="1" id="KW-1133">Transmembrane helix</keyword>
<keyword evidence="1" id="KW-0812">Transmembrane</keyword>
<dbReference type="EMBL" id="JAQMLR010000017">
    <property type="protein sequence ID" value="MDB8739918.1"/>
    <property type="molecule type" value="Genomic_DNA"/>
</dbReference>
<evidence type="ECO:0000313" key="16">
    <source>
        <dbReference type="Proteomes" id="UP000283981"/>
    </source>
</evidence>
<evidence type="ECO:0000313" key="12">
    <source>
        <dbReference type="EMBL" id="RHG78465.1"/>
    </source>
</evidence>
<feature type="transmembrane region" description="Helical" evidence="1">
    <location>
        <begin position="129"/>
        <end position="146"/>
    </location>
</feature>
<dbReference type="Proteomes" id="UP000286137">
    <property type="component" value="Unassembled WGS sequence"/>
</dbReference>
<dbReference type="Proteomes" id="UP001296643">
    <property type="component" value="Unassembled WGS sequence"/>
</dbReference>
<reference evidence="6" key="2">
    <citation type="journal article" date="2020" name="Cell Host Microbe">
        <title>Functional and Genomic Variation between Human-Derived Isolates of Lachnospiraceae Reveals Inter- and Intra-Species Diversity.</title>
        <authorList>
            <person name="Sorbara M.T."/>
            <person name="Littmann E.R."/>
            <person name="Fontana E."/>
            <person name="Moody T.U."/>
            <person name="Kohout C.E."/>
            <person name="Gjonbalaj M."/>
            <person name="Eaton V."/>
            <person name="Seok R."/>
            <person name="Leiner I.M."/>
            <person name="Pamer E.G."/>
        </authorList>
    </citation>
    <scope>NUCLEOTIDE SEQUENCE</scope>
    <source>
        <strain evidence="6">MSK.22.53</strain>
    </source>
</reference>
<dbReference type="RefSeq" id="WP_004221635.1">
    <property type="nucleotide sequence ID" value="NZ_AP031446.1"/>
</dbReference>
<evidence type="ECO:0000313" key="2">
    <source>
        <dbReference type="EMBL" id="MCB5495597.1"/>
    </source>
</evidence>
<feature type="transmembrane region" description="Helical" evidence="1">
    <location>
        <begin position="98"/>
        <end position="117"/>
    </location>
</feature>
<evidence type="ECO:0000313" key="5">
    <source>
        <dbReference type="EMBL" id="MDE1204480.1"/>
    </source>
</evidence>
<evidence type="ECO:0000313" key="19">
    <source>
        <dbReference type="Proteomes" id="UP000285697"/>
    </source>
</evidence>
<evidence type="ECO:0000313" key="3">
    <source>
        <dbReference type="EMBL" id="MCB5619699.1"/>
    </source>
</evidence>
<evidence type="ECO:0000313" key="7">
    <source>
        <dbReference type="EMBL" id="RGM14415.1"/>
    </source>
</evidence>
<evidence type="ECO:0000313" key="11">
    <source>
        <dbReference type="EMBL" id="RHG22331.1"/>
    </source>
</evidence>
<feature type="transmembrane region" description="Helical" evidence="1">
    <location>
        <begin position="44"/>
        <end position="64"/>
    </location>
</feature>
<dbReference type="EMBL" id="QRTJ01000025">
    <property type="protein sequence ID" value="RGQ65460.1"/>
    <property type="molecule type" value="Genomic_DNA"/>
</dbReference>
<dbReference type="Proteomes" id="UP001297370">
    <property type="component" value="Unassembled WGS sequence"/>
</dbReference>
<evidence type="ECO:0000313" key="20">
    <source>
        <dbReference type="Proteomes" id="UP000286137"/>
    </source>
</evidence>
<evidence type="ECO:0000313" key="6">
    <source>
        <dbReference type="EMBL" id="NSI19884.1"/>
    </source>
</evidence>
<reference evidence="6" key="3">
    <citation type="submission" date="2020-02" db="EMBL/GenBank/DDBJ databases">
        <authorList>
            <person name="Littmann E."/>
            <person name="Sorbara M."/>
        </authorList>
    </citation>
    <scope>NUCLEOTIDE SEQUENCE</scope>
    <source>
        <strain evidence="6">MSK.22.53</strain>
    </source>
</reference>
<dbReference type="Proteomes" id="UP000283992">
    <property type="component" value="Unassembled WGS sequence"/>
</dbReference>
<reference evidence="2" key="4">
    <citation type="submission" date="2021-10" db="EMBL/GenBank/DDBJ databases">
        <title>Collection of gut derived symbiotic bacterial strains cultured from healthy donors.</title>
        <authorList>
            <person name="Lin H."/>
            <person name="Littmann E."/>
            <person name="Claire K."/>
            <person name="Pamer E."/>
        </authorList>
    </citation>
    <scope>NUCLEOTIDE SEQUENCE</scope>
    <source>
        <strain evidence="3">MSK.23.18</strain>
        <strain evidence="2">MSK.23.4</strain>
    </source>
</reference>
<reference evidence="4" key="6">
    <citation type="submission" date="2023-01" db="EMBL/GenBank/DDBJ databases">
        <title>Human gut microbiome strain richness.</title>
        <authorList>
            <person name="Chen-Liaw A."/>
        </authorList>
    </citation>
    <scope>NUCLEOTIDE SEQUENCE</scope>
    <source>
        <strain evidence="4">1001217st1_A9_1001217B_191108</strain>
    </source>
</reference>
<evidence type="ECO:0000313" key="4">
    <source>
        <dbReference type="EMBL" id="MDB8739918.1"/>
    </source>
</evidence>
<dbReference type="Proteomes" id="UP000260808">
    <property type="component" value="Unassembled WGS sequence"/>
</dbReference>
<evidence type="ECO:0000313" key="13">
    <source>
        <dbReference type="EMBL" id="RHJ09630.1"/>
    </source>
</evidence>
<accession>A0A396GE59</accession>
<evidence type="ECO:0000256" key="1">
    <source>
        <dbReference type="SAM" id="Phobius"/>
    </source>
</evidence>
<protein>
    <submittedName>
        <fullName evidence="7">Uncharacterized protein</fullName>
    </submittedName>
</protein>
<keyword evidence="1" id="KW-0472">Membrane</keyword>
<evidence type="ECO:0000313" key="10">
    <source>
        <dbReference type="EMBL" id="RHD09501.1"/>
    </source>
</evidence>
<dbReference type="EMBL" id="QRIA01000001">
    <property type="protein sequence ID" value="RHG22331.1"/>
    <property type="molecule type" value="Genomic_DNA"/>
</dbReference>
<dbReference type="Proteomes" id="UP000283834">
    <property type="component" value="Unassembled WGS sequence"/>
</dbReference>
<evidence type="ECO:0000313" key="17">
    <source>
        <dbReference type="Proteomes" id="UP000283992"/>
    </source>
</evidence>
<dbReference type="Proteomes" id="UP001297422">
    <property type="component" value="Unassembled WGS sequence"/>
</dbReference>
<evidence type="ECO:0000313" key="14">
    <source>
        <dbReference type="Proteomes" id="UP000260808"/>
    </source>
</evidence>
<gene>
    <name evidence="13" type="ORF">DW142_11845</name>
    <name evidence="12" type="ORF">DW243_17755</name>
    <name evidence="11" type="ORF">DW270_00155</name>
    <name evidence="10" type="ORF">DW812_01795</name>
    <name evidence="9" type="ORF">DWX36_03900</name>
    <name evidence="8" type="ORF">DWY88_11980</name>
    <name evidence="7" type="ORF">DXC31_18330</name>
    <name evidence="6" type="ORF">G4958_11060</name>
    <name evidence="3" type="ORF">LIQ08_11130</name>
    <name evidence="2" type="ORF">LIQ10_18000</name>
    <name evidence="5" type="ORF">O4N78_13065</name>
    <name evidence="4" type="ORF">PNU63_14240</name>
</gene>
<evidence type="ECO:0000313" key="8">
    <source>
        <dbReference type="EMBL" id="RGQ65460.1"/>
    </source>
</evidence>
<dbReference type="EMBL" id="JAJBOM010000015">
    <property type="protein sequence ID" value="MCB5619699.1"/>
    <property type="molecule type" value="Genomic_DNA"/>
</dbReference>
<dbReference type="EMBL" id="JAJBNC010000049">
    <property type="protein sequence ID" value="MCB5495597.1"/>
    <property type="molecule type" value="Genomic_DNA"/>
</dbReference>
<dbReference type="AlphaFoldDB" id="A0A396GE59"/>
<dbReference type="Proteomes" id="UP001211731">
    <property type="component" value="Unassembled WGS sequence"/>
</dbReference>
<dbReference type="EMBL" id="JAPZEG010000017">
    <property type="protein sequence ID" value="MDE1204480.1"/>
    <property type="molecule type" value="Genomic_DNA"/>
</dbReference>
<dbReference type="EMBL" id="JAAIRM010000018">
    <property type="protein sequence ID" value="NSI19884.1"/>
    <property type="molecule type" value="Genomic_DNA"/>
</dbReference>
<organism evidence="7 14">
    <name type="scientific">Mediterraneibacter gnavus</name>
    <name type="common">Ruminococcus gnavus</name>
    <dbReference type="NCBI Taxonomy" id="33038"/>
    <lineage>
        <taxon>Bacteria</taxon>
        <taxon>Bacillati</taxon>
        <taxon>Bacillota</taxon>
        <taxon>Clostridia</taxon>
        <taxon>Lachnospirales</taxon>
        <taxon>Lachnospiraceae</taxon>
        <taxon>Mediterraneibacter</taxon>
    </lineage>
</organism>
<dbReference type="Proteomes" id="UP000283981">
    <property type="component" value="Unassembled WGS sequence"/>
</dbReference>
<proteinExistence type="predicted"/>
<dbReference type="Proteomes" id="UP000285697">
    <property type="component" value="Unassembled WGS sequence"/>
</dbReference>